<dbReference type="RefSeq" id="WP_238315500.1">
    <property type="nucleotide sequence ID" value="NZ_BQKV01000003.1"/>
</dbReference>
<dbReference type="Proteomes" id="UP001055185">
    <property type="component" value="Unassembled WGS sequence"/>
</dbReference>
<evidence type="ECO:0000313" key="2">
    <source>
        <dbReference type="EMBL" id="GJN63475.1"/>
    </source>
</evidence>
<sequence>MEGKKLFAVVGSDPRQAAAGRALEKAGYAVGGAEQVPRADYILLPLPLDAEREGLAGLLRAAKPGALALGGKPSAAARALAAGAGVELVDYFAREELTILNAIPTAEGCIGMLLAERPRTLWGSPILVTGYGPVGQALAVRLTALGARVTVAARRPAQRALAEAQGAKGAEIARLEELAPGFDTVVNTVPAPVLTAAVLGRLPPASLIVDLASKPGGTDFAAASALGHKAIHALSLPGRCAPESAGEYVARAVLGILAGREGPAQKEEAEG</sequence>
<dbReference type="AlphaFoldDB" id="A0AA37IW11"/>
<accession>A0AA37IW11</accession>
<dbReference type="GO" id="GO:0051287">
    <property type="term" value="F:NAD binding"/>
    <property type="evidence" value="ECO:0007669"/>
    <property type="project" value="InterPro"/>
</dbReference>
<dbReference type="InterPro" id="IPR006140">
    <property type="entry name" value="D-isomer_DH_NAD-bd"/>
</dbReference>
<gene>
    <name evidence="2" type="ORF">JCM17207_01000</name>
</gene>
<dbReference type="InterPro" id="IPR036291">
    <property type="entry name" value="NAD(P)-bd_dom_sf"/>
</dbReference>
<name>A0AA37IW11_9FIRM</name>
<dbReference type="Gene3D" id="3.40.50.720">
    <property type="entry name" value="NAD(P)-binding Rossmann-like Domain"/>
    <property type="match status" value="1"/>
</dbReference>
<dbReference type="Pfam" id="PF02826">
    <property type="entry name" value="2-Hacid_dh_C"/>
    <property type="match status" value="1"/>
</dbReference>
<dbReference type="EMBL" id="BQKV01000003">
    <property type="protein sequence ID" value="GJN63475.1"/>
    <property type="molecule type" value="Genomic_DNA"/>
</dbReference>
<reference evidence="2" key="1">
    <citation type="journal article" date="2022" name="Int. J. Syst. Evol. Microbiol.">
        <title>Genome-based, phenotypic and chemotaxonomic classification of Faecalibacterium strains: proposal of three novel species Faecalibacterium duncaniae sp. nov., Faecalibacterium hattorii sp. nov. and Faecalibacterium gallinarum sp. nov. .</title>
        <authorList>
            <person name="Sakamoto M."/>
            <person name="Sakurai N."/>
            <person name="Tanno H."/>
            <person name="Iino T."/>
            <person name="Ohkuma M."/>
            <person name="Endo A."/>
        </authorList>
    </citation>
    <scope>NUCLEOTIDE SEQUENCE</scope>
    <source>
        <strain evidence="2">JCM 17207</strain>
    </source>
</reference>
<evidence type="ECO:0000259" key="1">
    <source>
        <dbReference type="Pfam" id="PF02826"/>
    </source>
</evidence>
<comment type="caution">
    <text evidence="2">The sequence shown here is derived from an EMBL/GenBank/DDBJ whole genome shotgun (WGS) entry which is preliminary data.</text>
</comment>
<proteinExistence type="predicted"/>
<protein>
    <recommendedName>
        <fullName evidence="1">D-isomer specific 2-hydroxyacid dehydrogenase NAD-binding domain-containing protein</fullName>
    </recommendedName>
</protein>
<keyword evidence="3" id="KW-1185">Reference proteome</keyword>
<evidence type="ECO:0000313" key="3">
    <source>
        <dbReference type="Proteomes" id="UP001055185"/>
    </source>
</evidence>
<organism evidence="2 3">
    <name type="scientific">Faecalibacterium gallinarum</name>
    <dbReference type="NCBI Taxonomy" id="2903556"/>
    <lineage>
        <taxon>Bacteria</taxon>
        <taxon>Bacillati</taxon>
        <taxon>Bacillota</taxon>
        <taxon>Clostridia</taxon>
        <taxon>Eubacteriales</taxon>
        <taxon>Oscillospiraceae</taxon>
        <taxon>Faecalibacterium</taxon>
    </lineage>
</organism>
<dbReference type="SUPFAM" id="SSF51735">
    <property type="entry name" value="NAD(P)-binding Rossmann-fold domains"/>
    <property type="match status" value="1"/>
</dbReference>
<feature type="domain" description="D-isomer specific 2-hydroxyacid dehydrogenase NAD-binding" evidence="1">
    <location>
        <begin position="119"/>
        <end position="195"/>
    </location>
</feature>